<proteinExistence type="predicted"/>
<evidence type="ECO:0000313" key="2">
    <source>
        <dbReference type="EMBL" id="MDT0266614.1"/>
    </source>
</evidence>
<dbReference type="Pfam" id="PF01928">
    <property type="entry name" value="CYTH"/>
    <property type="match status" value="1"/>
</dbReference>
<dbReference type="Proteomes" id="UP001183410">
    <property type="component" value="Unassembled WGS sequence"/>
</dbReference>
<sequence length="183" mass="20397">MAREIEYEAKVLDVAPAAVAERVERFGGVFRGERLQRRHVYDTIPAHPDRWVRLRDDGTSVTLCVKEILSPDIGGTLETETTVGDFEQTHALLGLAGLRSRGYQENRRASWLLDGVRLELDHWPLIPPYLEIEGADEERVRATAAVLGFPPDALVTENTVAVYARYGLDLTAIDELRFPGADG</sequence>
<dbReference type="CDD" id="cd07890">
    <property type="entry name" value="CYTH-like_AC_IV-like"/>
    <property type="match status" value="1"/>
</dbReference>
<evidence type="ECO:0000313" key="3">
    <source>
        <dbReference type="Proteomes" id="UP001183410"/>
    </source>
</evidence>
<dbReference type="InterPro" id="IPR033469">
    <property type="entry name" value="CYTH-like_dom_sf"/>
</dbReference>
<dbReference type="InterPro" id="IPR023577">
    <property type="entry name" value="CYTH_domain"/>
</dbReference>
<accession>A0ABU2JQ16</accession>
<dbReference type="InterPro" id="IPR008173">
    <property type="entry name" value="Adenylyl_cyclase_CyaB"/>
</dbReference>
<evidence type="ECO:0000259" key="1">
    <source>
        <dbReference type="Pfam" id="PF01928"/>
    </source>
</evidence>
<gene>
    <name evidence="2" type="ORF">RM844_09940</name>
</gene>
<dbReference type="Gene3D" id="2.40.320.10">
    <property type="entry name" value="Hypothetical Protein Pfu-838710-001"/>
    <property type="match status" value="1"/>
</dbReference>
<organism evidence="2 3">
    <name type="scientific">Streptomyces chisholmiae</name>
    <dbReference type="NCBI Taxonomy" id="3075540"/>
    <lineage>
        <taxon>Bacteria</taxon>
        <taxon>Bacillati</taxon>
        <taxon>Actinomycetota</taxon>
        <taxon>Actinomycetes</taxon>
        <taxon>Kitasatosporales</taxon>
        <taxon>Streptomycetaceae</taxon>
        <taxon>Streptomyces</taxon>
    </lineage>
</organism>
<name>A0ABU2JQ16_9ACTN</name>
<protein>
    <submittedName>
        <fullName evidence="2">Class IV adenylate cyclase</fullName>
    </submittedName>
</protein>
<feature type="domain" description="CYTH" evidence="1">
    <location>
        <begin position="4"/>
        <end position="142"/>
    </location>
</feature>
<comment type="caution">
    <text evidence="2">The sequence shown here is derived from an EMBL/GenBank/DDBJ whole genome shotgun (WGS) entry which is preliminary data.</text>
</comment>
<dbReference type="RefSeq" id="WP_311666650.1">
    <property type="nucleotide sequence ID" value="NZ_JAVREO010000005.1"/>
</dbReference>
<dbReference type="EMBL" id="JAVREO010000005">
    <property type="protein sequence ID" value="MDT0266614.1"/>
    <property type="molecule type" value="Genomic_DNA"/>
</dbReference>
<keyword evidence="3" id="KW-1185">Reference proteome</keyword>
<dbReference type="SUPFAM" id="SSF55154">
    <property type="entry name" value="CYTH-like phosphatases"/>
    <property type="match status" value="1"/>
</dbReference>
<reference evidence="3" key="1">
    <citation type="submission" date="2023-07" db="EMBL/GenBank/DDBJ databases">
        <title>30 novel species of actinomycetes from the DSMZ collection.</title>
        <authorList>
            <person name="Nouioui I."/>
        </authorList>
    </citation>
    <scope>NUCLEOTIDE SEQUENCE [LARGE SCALE GENOMIC DNA]</scope>
    <source>
        <strain evidence="3">DSM 44915</strain>
    </source>
</reference>